<comment type="caution">
    <text evidence="3">The sequence shown here is derived from an EMBL/GenBank/DDBJ whole genome shotgun (WGS) entry which is preliminary data.</text>
</comment>
<feature type="transmembrane region" description="Helical" evidence="1">
    <location>
        <begin position="98"/>
        <end position="118"/>
    </location>
</feature>
<dbReference type="Proteomes" id="UP000552587">
    <property type="component" value="Unassembled WGS sequence"/>
</dbReference>
<protein>
    <submittedName>
        <fullName evidence="3">DUF418 domain-containing protein</fullName>
    </submittedName>
</protein>
<keyword evidence="1" id="KW-1133">Transmembrane helix</keyword>
<feature type="transmembrane region" description="Helical" evidence="1">
    <location>
        <begin position="62"/>
        <end position="86"/>
    </location>
</feature>
<keyword evidence="4" id="KW-1185">Reference proteome</keyword>
<dbReference type="Pfam" id="PF04235">
    <property type="entry name" value="DUF418"/>
    <property type="match status" value="1"/>
</dbReference>
<feature type="transmembrane region" description="Helical" evidence="1">
    <location>
        <begin position="336"/>
        <end position="356"/>
    </location>
</feature>
<dbReference type="InterPro" id="IPR007349">
    <property type="entry name" value="DUF418"/>
</dbReference>
<feature type="transmembrane region" description="Helical" evidence="1">
    <location>
        <begin position="124"/>
        <end position="141"/>
    </location>
</feature>
<dbReference type="EMBL" id="JACHTE010000010">
    <property type="protein sequence ID" value="MBB1089543.1"/>
    <property type="molecule type" value="Genomic_DNA"/>
</dbReference>
<feature type="transmembrane region" description="Helical" evidence="1">
    <location>
        <begin position="296"/>
        <end position="315"/>
    </location>
</feature>
<evidence type="ECO:0000256" key="1">
    <source>
        <dbReference type="SAM" id="Phobius"/>
    </source>
</evidence>
<feature type="transmembrane region" description="Helical" evidence="1">
    <location>
        <begin position="217"/>
        <end position="241"/>
    </location>
</feature>
<reference evidence="3 4" key="1">
    <citation type="submission" date="2020-07" db="EMBL/GenBank/DDBJ databases">
        <authorList>
            <person name="Xu S."/>
            <person name="Li A."/>
        </authorList>
    </citation>
    <scope>NUCLEOTIDE SEQUENCE [LARGE SCALE GENOMIC DNA]</scope>
    <source>
        <strain evidence="3 4">SG-8</strain>
    </source>
</reference>
<dbReference type="InterPro" id="IPR052529">
    <property type="entry name" value="Bact_Transport_Assoc"/>
</dbReference>
<proteinExistence type="predicted"/>
<evidence type="ECO:0000313" key="3">
    <source>
        <dbReference type="EMBL" id="MBB1089543.1"/>
    </source>
</evidence>
<dbReference type="RefSeq" id="WP_182670436.1">
    <property type="nucleotide sequence ID" value="NZ_JACHTE010000010.1"/>
</dbReference>
<feature type="transmembrane region" description="Helical" evidence="1">
    <location>
        <begin position="362"/>
        <end position="383"/>
    </location>
</feature>
<name>A0A7W3U5Y2_9GAMM</name>
<evidence type="ECO:0000259" key="2">
    <source>
        <dbReference type="Pfam" id="PF04235"/>
    </source>
</evidence>
<keyword evidence="1" id="KW-0472">Membrane</keyword>
<organism evidence="3 4">
    <name type="scientific">Marilutibacter penaei</name>
    <dbReference type="NCBI Taxonomy" id="2759900"/>
    <lineage>
        <taxon>Bacteria</taxon>
        <taxon>Pseudomonadati</taxon>
        <taxon>Pseudomonadota</taxon>
        <taxon>Gammaproteobacteria</taxon>
        <taxon>Lysobacterales</taxon>
        <taxon>Lysobacteraceae</taxon>
        <taxon>Marilutibacter</taxon>
    </lineage>
</organism>
<dbReference type="PANTHER" id="PTHR30590:SF2">
    <property type="entry name" value="INNER MEMBRANE PROTEIN"/>
    <property type="match status" value="1"/>
</dbReference>
<evidence type="ECO:0000313" key="4">
    <source>
        <dbReference type="Proteomes" id="UP000552587"/>
    </source>
</evidence>
<sequence length="417" mass="44838">MEQGAWRPVTPGQRIEAMDVLRGFALFGILLMNIEWFTSPMVGRADGIDPGLHGLARGLDALTYVFASGKFWTLFSLLFGMGFAVMQARADAAGRPFVPVYLRRTVGLLVIGLAHAWLLWAGDILVAYALAALLLMAFARAPVAGLWAGGAALYLSIAGLMALSALVAGAPGGWADNPERLRDATEQLALQAAEIRAYGAGSYAEATAFRLRFFVEYLPSGVLFMLPMALGMFLVGAGLVRSGAMADPVAHRALFRTLAFVCGPAGLLLTIVGLAIDPQPDMHGADIASALWAMTLHMIGAPLMSLGYVGLVVLAPRRGHAGLAVLAPAGRMALTLYLMQSLVCTWVFYGYGLGLWGTMGRVAQVVLVLAIFCAQLAFAHAWMARFRLGPVEWLWRAFTYLRWPPMRHVPPSHSVRP</sequence>
<feature type="transmembrane region" description="Helical" evidence="1">
    <location>
        <begin position="20"/>
        <end position="42"/>
    </location>
</feature>
<dbReference type="AlphaFoldDB" id="A0A7W3U5Y2"/>
<dbReference type="PANTHER" id="PTHR30590">
    <property type="entry name" value="INNER MEMBRANE PROTEIN"/>
    <property type="match status" value="1"/>
</dbReference>
<keyword evidence="1" id="KW-0812">Transmembrane</keyword>
<feature type="transmembrane region" description="Helical" evidence="1">
    <location>
        <begin position="153"/>
        <end position="174"/>
    </location>
</feature>
<gene>
    <name evidence="3" type="ORF">H4F99_13745</name>
</gene>
<feature type="domain" description="DUF418" evidence="2">
    <location>
        <begin position="239"/>
        <end position="401"/>
    </location>
</feature>
<accession>A0A7W3U5Y2</accession>
<feature type="transmembrane region" description="Helical" evidence="1">
    <location>
        <begin position="253"/>
        <end position="276"/>
    </location>
</feature>